<accession>A0A6A6JI35</accession>
<dbReference type="Pfam" id="PF01124">
    <property type="entry name" value="MAPEG"/>
    <property type="match status" value="1"/>
</dbReference>
<dbReference type="InterPro" id="IPR023352">
    <property type="entry name" value="MAPEG-like_dom_sf"/>
</dbReference>
<dbReference type="Proteomes" id="UP000800097">
    <property type="component" value="Unassembled WGS sequence"/>
</dbReference>
<dbReference type="AlphaFoldDB" id="A0A6A6JI35"/>
<dbReference type="GeneID" id="54548817"/>
<keyword evidence="4 5" id="KW-0472">Membrane</keyword>
<evidence type="ECO:0000256" key="4">
    <source>
        <dbReference type="ARBA" id="ARBA00023136"/>
    </source>
</evidence>
<dbReference type="OrthoDB" id="2122304at2759"/>
<name>A0A6A6JI35_WESOR</name>
<dbReference type="Gene3D" id="1.20.120.550">
    <property type="entry name" value="Membrane associated eicosanoid/glutathione metabolism-like domain"/>
    <property type="match status" value="1"/>
</dbReference>
<dbReference type="EMBL" id="ML986494">
    <property type="protein sequence ID" value="KAF2276057.1"/>
    <property type="molecule type" value="Genomic_DNA"/>
</dbReference>
<feature type="transmembrane region" description="Helical" evidence="5">
    <location>
        <begin position="101"/>
        <end position="123"/>
    </location>
</feature>
<dbReference type="PANTHER" id="PTHR35371">
    <property type="entry name" value="INNER MEMBRANE PROTEIN"/>
    <property type="match status" value="1"/>
</dbReference>
<evidence type="ECO:0000313" key="6">
    <source>
        <dbReference type="EMBL" id="KAF2276057.1"/>
    </source>
</evidence>
<keyword evidence="3 5" id="KW-1133">Transmembrane helix</keyword>
<dbReference type="RefSeq" id="XP_033653596.1">
    <property type="nucleotide sequence ID" value="XM_033795642.1"/>
</dbReference>
<feature type="transmembrane region" description="Helical" evidence="5">
    <location>
        <begin position="129"/>
        <end position="150"/>
    </location>
</feature>
<dbReference type="SUPFAM" id="SSF161084">
    <property type="entry name" value="MAPEG domain-like"/>
    <property type="match status" value="1"/>
</dbReference>
<sequence>MPTLLDTYNPSILAIPVLHILAILPHGYALSVATGGHPTRWDNRNPRSTDLKSKLSERLSADDFALYERLEACSANGMENLPLFATAVILGNMAGLKKDGIWGMTGFAASFLAVRVLYTAAYVGGKTQGLSFVRSGLWTLGVGLCWRVIIKSAKALGGARL</sequence>
<evidence type="ECO:0000256" key="2">
    <source>
        <dbReference type="ARBA" id="ARBA00022692"/>
    </source>
</evidence>
<dbReference type="GO" id="GO:0016020">
    <property type="term" value="C:membrane"/>
    <property type="evidence" value="ECO:0007669"/>
    <property type="project" value="UniProtKB-SubCell"/>
</dbReference>
<evidence type="ECO:0000256" key="3">
    <source>
        <dbReference type="ARBA" id="ARBA00022989"/>
    </source>
</evidence>
<gene>
    <name evidence="6" type="ORF">EI97DRAFT_378025</name>
</gene>
<protein>
    <recommendedName>
        <fullName evidence="8">Membrane-associated proteins in eicosanoid and glutathione metabolism</fullName>
    </recommendedName>
</protein>
<evidence type="ECO:0008006" key="8">
    <source>
        <dbReference type="Google" id="ProtNLM"/>
    </source>
</evidence>
<comment type="subcellular location">
    <subcellularLocation>
        <location evidence="1">Membrane</location>
    </subcellularLocation>
</comment>
<keyword evidence="7" id="KW-1185">Reference proteome</keyword>
<reference evidence="6" key="1">
    <citation type="journal article" date="2020" name="Stud. Mycol.">
        <title>101 Dothideomycetes genomes: a test case for predicting lifestyles and emergence of pathogens.</title>
        <authorList>
            <person name="Haridas S."/>
            <person name="Albert R."/>
            <person name="Binder M."/>
            <person name="Bloem J."/>
            <person name="Labutti K."/>
            <person name="Salamov A."/>
            <person name="Andreopoulos B."/>
            <person name="Baker S."/>
            <person name="Barry K."/>
            <person name="Bills G."/>
            <person name="Bluhm B."/>
            <person name="Cannon C."/>
            <person name="Castanera R."/>
            <person name="Culley D."/>
            <person name="Daum C."/>
            <person name="Ezra D."/>
            <person name="Gonzalez J."/>
            <person name="Henrissat B."/>
            <person name="Kuo A."/>
            <person name="Liang C."/>
            <person name="Lipzen A."/>
            <person name="Lutzoni F."/>
            <person name="Magnuson J."/>
            <person name="Mondo S."/>
            <person name="Nolan M."/>
            <person name="Ohm R."/>
            <person name="Pangilinan J."/>
            <person name="Park H.-J."/>
            <person name="Ramirez L."/>
            <person name="Alfaro M."/>
            <person name="Sun H."/>
            <person name="Tritt A."/>
            <person name="Yoshinaga Y."/>
            <person name="Zwiers L.-H."/>
            <person name="Turgeon B."/>
            <person name="Goodwin S."/>
            <person name="Spatafora J."/>
            <person name="Crous P."/>
            <person name="Grigoriev I."/>
        </authorList>
    </citation>
    <scope>NUCLEOTIDE SEQUENCE</scope>
    <source>
        <strain evidence="6">CBS 379.55</strain>
    </source>
</reference>
<evidence type="ECO:0000256" key="1">
    <source>
        <dbReference type="ARBA" id="ARBA00004370"/>
    </source>
</evidence>
<keyword evidence="2 5" id="KW-0812">Transmembrane</keyword>
<evidence type="ECO:0000313" key="7">
    <source>
        <dbReference type="Proteomes" id="UP000800097"/>
    </source>
</evidence>
<dbReference type="InterPro" id="IPR001129">
    <property type="entry name" value="Membr-assoc_MAPEG"/>
</dbReference>
<dbReference type="PANTHER" id="PTHR35371:SF1">
    <property type="entry name" value="BLR7753 PROTEIN"/>
    <property type="match status" value="1"/>
</dbReference>
<organism evidence="6 7">
    <name type="scientific">Westerdykella ornata</name>
    <dbReference type="NCBI Taxonomy" id="318751"/>
    <lineage>
        <taxon>Eukaryota</taxon>
        <taxon>Fungi</taxon>
        <taxon>Dikarya</taxon>
        <taxon>Ascomycota</taxon>
        <taxon>Pezizomycotina</taxon>
        <taxon>Dothideomycetes</taxon>
        <taxon>Pleosporomycetidae</taxon>
        <taxon>Pleosporales</taxon>
        <taxon>Sporormiaceae</taxon>
        <taxon>Westerdykella</taxon>
    </lineage>
</organism>
<feature type="transmembrane region" description="Helical" evidence="5">
    <location>
        <begin position="12"/>
        <end position="34"/>
    </location>
</feature>
<proteinExistence type="predicted"/>
<evidence type="ECO:0000256" key="5">
    <source>
        <dbReference type="SAM" id="Phobius"/>
    </source>
</evidence>